<evidence type="ECO:0000256" key="15">
    <source>
        <dbReference type="ARBA" id="ARBA00062353"/>
    </source>
</evidence>
<feature type="region of interest" description="Disordered" evidence="18">
    <location>
        <begin position="373"/>
        <end position="402"/>
    </location>
</feature>
<dbReference type="Pfam" id="PF12231">
    <property type="entry name" value="Rif1_N"/>
    <property type="match status" value="1"/>
</dbReference>
<feature type="region of interest" description="Disordered" evidence="18">
    <location>
        <begin position="2182"/>
        <end position="2208"/>
    </location>
</feature>
<feature type="compositionally biased region" description="Polar residues" evidence="18">
    <location>
        <begin position="1620"/>
        <end position="1631"/>
    </location>
</feature>
<feature type="compositionally biased region" description="Polar residues" evidence="18">
    <location>
        <begin position="373"/>
        <end position="389"/>
    </location>
</feature>
<evidence type="ECO:0000256" key="6">
    <source>
        <dbReference type="ARBA" id="ARBA00022553"/>
    </source>
</evidence>
<keyword evidence="7" id="KW-0227">DNA damage</keyword>
<name>A0A4W2HU03_BOBOX</name>
<feature type="region of interest" description="Disordered" evidence="18">
    <location>
        <begin position="998"/>
        <end position="1043"/>
    </location>
</feature>
<dbReference type="Gene3D" id="1.25.10.10">
    <property type="entry name" value="Leucine-rich Repeat Variant"/>
    <property type="match status" value="1"/>
</dbReference>
<dbReference type="Proteomes" id="UP000429181">
    <property type="component" value="Chromosome 2"/>
</dbReference>
<feature type="compositionally biased region" description="Polar residues" evidence="18">
    <location>
        <begin position="1658"/>
        <end position="1672"/>
    </location>
</feature>
<keyword evidence="6" id="KW-0597">Phosphoprotein</keyword>
<feature type="region of interest" description="Disordered" evidence="18">
    <location>
        <begin position="1610"/>
        <end position="1697"/>
    </location>
</feature>
<dbReference type="CDD" id="cd14267">
    <property type="entry name" value="Rif1_CTD_C-II_like"/>
    <property type="match status" value="1"/>
</dbReference>
<reference evidence="20 21" key="1">
    <citation type="submission" date="2018-11" db="EMBL/GenBank/DDBJ databases">
        <title>Haplotype-resolved cattle genomes.</title>
        <authorList>
            <person name="Low W.Y."/>
            <person name="Tearle R."/>
            <person name="Bickhart D.M."/>
            <person name="Rosen B.D."/>
            <person name="Koren S."/>
            <person name="Rhie A."/>
            <person name="Hiendleder S."/>
            <person name="Phillippy A.M."/>
            <person name="Smith T.P.L."/>
            <person name="Williams J.L."/>
        </authorList>
    </citation>
    <scope>NUCLEOTIDE SEQUENCE [LARGE SCALE GENOMIC DNA]</scope>
</reference>
<dbReference type="InterPro" id="IPR011989">
    <property type="entry name" value="ARM-like"/>
</dbReference>
<keyword evidence="8" id="KW-0779">Telomere</keyword>
<organism evidence="20 21">
    <name type="scientific">Bos indicus x Bos taurus</name>
    <name type="common">Hybrid cattle</name>
    <dbReference type="NCBI Taxonomy" id="30522"/>
    <lineage>
        <taxon>Eukaryota</taxon>
        <taxon>Metazoa</taxon>
        <taxon>Chordata</taxon>
        <taxon>Craniata</taxon>
        <taxon>Vertebrata</taxon>
        <taxon>Euteleostomi</taxon>
        <taxon>Mammalia</taxon>
        <taxon>Eutheria</taxon>
        <taxon>Laurasiatheria</taxon>
        <taxon>Artiodactyla</taxon>
        <taxon>Ruminantia</taxon>
        <taxon>Pecora</taxon>
        <taxon>Bovidae</taxon>
        <taxon>Bovinae</taxon>
        <taxon>Bos</taxon>
    </lineage>
</organism>
<comment type="subcellular location">
    <subcellularLocation>
        <location evidence="3">Chromosome</location>
        <location evidence="3">Telomere</location>
    </subcellularLocation>
    <subcellularLocation>
        <location evidence="2">Cytoplasm</location>
        <location evidence="2">Cytoskeleton</location>
        <location evidence="2">Spindle</location>
    </subcellularLocation>
    <subcellularLocation>
        <location evidence="1">Nucleus</location>
    </subcellularLocation>
</comment>
<dbReference type="GeneID" id="113904173"/>
<feature type="compositionally biased region" description="Basic and acidic residues" evidence="18">
    <location>
        <begin position="1610"/>
        <end position="1619"/>
    </location>
</feature>
<dbReference type="RefSeq" id="XP_027416818.1">
    <property type="nucleotide sequence ID" value="XM_027561017.1"/>
</dbReference>
<evidence type="ECO:0000256" key="3">
    <source>
        <dbReference type="ARBA" id="ARBA00004574"/>
    </source>
</evidence>
<evidence type="ECO:0000256" key="18">
    <source>
        <dbReference type="SAM" id="MobiDB-lite"/>
    </source>
</evidence>
<feature type="region of interest" description="Disordered" evidence="18">
    <location>
        <begin position="1248"/>
        <end position="1327"/>
    </location>
</feature>
<sequence>MTAADQSPLAPLLETLEDPSASLGEQTDAYLTLTSRMTGEDGKEIITEIEKKLPQLFKVLKTHIASQNSELSSAALQALGFCLYNPKIASGLSEINIQELLSKLNDIVKSSDKNVRTRALWVISKQTFPTEVVGKVVSSIIDSLEIVFNRGEMLSAVVDYEALNVIIRLIEQAPVQMGEESIRWAKLVIPLLVHSAQKVHLRGATALEMGMPLLLQKQQEIASITEQLMTTKLLSELQKLFMSKNETYVLKLWPLFVKLLGKTLHRSGSFINSLLQLEELGFRSGAPMIKKIAFIAWKSLIDNFALNPEILCSAKRLKLLMQPLSSIHVRTETLALTKLEVWWYLLMRLGPHLPANFEQVCVPLIQSTISIDSNASPQGSSSRVATTPGLSPMTPVHKGASPYGTPVTPRMNLNSNFGMATIPSIQLLGLEMLLHFLLGPEVVSFAKQNKLILSLEPLEHPLISSSSFFSKHSNTLITAVHDSFVAVGKDASDVVINAIWKELISLVKSVIESGNKKERPGSEVLTLLLKSLESIVNSEVFPVLKTLVLMEITIKGLPQKVLGSPAYQVANMDILNGTPALFLIQLTFNNNLLECGVEDERFFLNLETLVGCVLSGPTSPLAFSDSVLNVVNQNAKQLDNKEHLWRMWSIIVTPLTELINQTNEVNQGDALEHNFSAIYGALILPINHIFPAQKIPVVTMKTLLKTWSELYRAFARCAALVATAEENLCCEEFCSKIMSSLEDEGLSNLLFLDRITHIITVMVDCIDFSPYNIKYQPKTKSPQRPTDWSKKKKEPLGKLASLIKLIVRVIYSFHTLSLKEVHSDTLLTIGNSITSILSNLLGHISLPSMIQKIFAALTRPLALFYENSKLDEVPKVYSCMNNKLEKLLGDIIACLHVSYTGTYDSELLEQISPLLCIIFSHKNKQIRKQSAQFWNATFAKVTMLIYPEELKPILKQAKQKSLLLLPGLENVEIMEESSGPYSDMTENSQLNMKISGMERKSSGKRDSFLAQTKDTKDSMKPPAKLKLDSSTPKAKGEMPLEEEKSTDFVFIPPEVKETKERILTEHQKEVLKTKRCDIPAMYNNLDVSQDTLFSQYSQEESMEISTLIEKSKEDSKMIFKEEQKENDIVVPQHVMENCGMDEHLEKASLLNNECGSIEETSPKILSSNNDARKKALIASNKPTECASTTENPSGVSSSSVSIATISGAPLQPTSRRQSFITLEKFDGSENRPFSPSPLNNMSSTVIVKSNQEGMGKTDNPSKAKKREVALSKSDSEKITHGTKRSSRRSSKSEPIGSKKSKPLMRSEQEKSTQESVDGTVALENNPPGLLNQTECVLDNQVHLSESTVEFENTMLESTVENTVLENNTVEERTLEVNLESKENTPPAIITDQTVNEDSHIQVTPNQKTLRRSLRRRSETAEPTTDSQDKENNHQKRERRKEEEKTPQKSPLHVKDDVLPKQKLISEQSVQGNLVDKGNNLHEKAFGETSANAEIDENRRKPDLENTKSEGDGVPDIADKSSEKPVRGRTRYQTRRASQGLLSSIENSESDSSEAKEEGSKKKRSGKWKNKSSDNVDMEDQEEKMVKQECIKIENQAHDYKGNPEVDKDIKSQICEKGDESTTVSLQDSTVSPDLLQVYDDVLNTSEGESKSNKDADHSFSNPSVPESNLRTRNASKRLHKRDSIENSMGESSKIGTSDISLLSEKTLQTVECQHKRSRRVRRSKGCDCCGEKSQSQEKSFTGLKDTENYDVKVSETKKTDGETPVSISETSKADLSSEVKLLDEHHSVNFHLDLKEENDTTNDSLIISETELKENTTQSFLPSEMVKFKETSRRDSEEAISLETQEPSNKKCKTVDPHLDVSKDISLKCFSLETKEEKSEATSKEKLSTENIVIVESNAESNPEVDAMELNVENDQSEAGFSEQKNVKTGIPGKEVTEENSERMDTPEKLKANEAVTEEFNSATDYSDTPTSVKVNAQVEISEQIAVGELGGGSDESDPGSSEEMNAEMKNCEKTAVCEVTTESDHVTETEDEDVTTTASLPIEVETKELDVEVNNFVPDTLEMITEEGKVDPNKTETNTEPNKLEETQLDDNQMVVESNETLPEVHHTSEKVEEIAQPLTSETDISGLISEDSNTSPQKSKDIDPLLMSANESPSGMHTRCVWSPLASPSTSILKRGLKRPQEDEISSPVHKHNTTSAKGFLSPGSRSSKFKSSKKCLIAEMAKESVPCPTESVYPALVNCVAPVEIILPQITSNMWARGLGQLIRAKNIKTIGDLSTLTASEIKTLPIRSPKVSNVKKALRIYHEQQVKSRGLEEIPVFDISEKTINGMENKSISPDEERLASDLIDPVALEAPLSKNLVAQISALALQLDSEDLYNYSGSQLFEMHEKLGSMANSIIKNLQSRWRSPAHENSF</sequence>
<feature type="compositionally biased region" description="Basic and acidic residues" evidence="18">
    <location>
        <begin position="998"/>
        <end position="1019"/>
    </location>
</feature>
<evidence type="ECO:0000256" key="9">
    <source>
        <dbReference type="ARBA" id="ARBA00023204"/>
    </source>
</evidence>
<accession>A0A4W2HU03</accession>
<evidence type="ECO:0000256" key="17">
    <source>
        <dbReference type="ARBA" id="ARBA00077619"/>
    </source>
</evidence>
<evidence type="ECO:0000256" key="16">
    <source>
        <dbReference type="ARBA" id="ARBA00069421"/>
    </source>
</evidence>
<feature type="compositionally biased region" description="Basic and acidic residues" evidence="18">
    <location>
        <begin position="1266"/>
        <end position="1279"/>
    </location>
</feature>
<evidence type="ECO:0000313" key="21">
    <source>
        <dbReference type="Proteomes" id="UP000429181"/>
    </source>
</evidence>
<evidence type="ECO:0000256" key="2">
    <source>
        <dbReference type="ARBA" id="ARBA00004186"/>
    </source>
</evidence>
<evidence type="ECO:0000256" key="5">
    <source>
        <dbReference type="ARBA" id="ARBA00022490"/>
    </source>
</evidence>
<protein>
    <recommendedName>
        <fullName evidence="16">Telomere-associated protein RIF1</fullName>
    </recommendedName>
    <alternativeName>
        <fullName evidence="17">Rap1-interacting factor 1 homolog</fullName>
    </alternativeName>
</protein>
<feature type="region of interest" description="Disordered" evidence="18">
    <location>
        <begin position="1181"/>
        <end position="1200"/>
    </location>
</feature>
<feature type="compositionally biased region" description="Basic residues" evidence="18">
    <location>
        <begin position="1280"/>
        <end position="1289"/>
    </location>
</feature>
<dbReference type="GeneTree" id="ENSGT00390000012204"/>
<dbReference type="GO" id="GO:0035861">
    <property type="term" value="C:site of double-strand break"/>
    <property type="evidence" value="ECO:0007669"/>
    <property type="project" value="UniProtKB-ARBA"/>
</dbReference>
<evidence type="ECO:0000256" key="12">
    <source>
        <dbReference type="ARBA" id="ARBA00023306"/>
    </source>
</evidence>
<keyword evidence="9" id="KW-0234">DNA repair</keyword>
<keyword evidence="10" id="KW-0206">Cytoskeleton</keyword>
<dbReference type="GO" id="GO:0140445">
    <property type="term" value="C:chromosome, telomeric repeat region"/>
    <property type="evidence" value="ECO:0007669"/>
    <property type="project" value="TreeGrafter"/>
</dbReference>
<evidence type="ECO:0000256" key="7">
    <source>
        <dbReference type="ARBA" id="ARBA00022763"/>
    </source>
</evidence>
<dbReference type="PANTHER" id="PTHR22928">
    <property type="entry name" value="TELOMERE-ASSOCIATED PROTEIN RIF1"/>
    <property type="match status" value="1"/>
</dbReference>
<feature type="region of interest" description="Disordered" evidence="18">
    <location>
        <begin position="2119"/>
        <end position="2144"/>
    </location>
</feature>
<dbReference type="FunFam" id="1.25.10.10:FF:000255">
    <property type="entry name" value="Telomere-associated protein RIF1 isoform 1"/>
    <property type="match status" value="1"/>
</dbReference>
<comment type="function">
    <text evidence="13">Key regulator of TP53BP1 that plays a key role in the repair of double-strand DNA breaks (DSBs) in response to DNA damage: acts by promoting non-homologous end joining (NHEJ)-mediated repair of DSBs. In response to DNA damage, interacts with ATM-phosphorylated TP53BP1. Interaction with TP53BP1 leads to dissociate the interaction between NUDT16L1/TIRR and TP53BP1, thereby unmasking the tandem Tudor-like domain of TP53BP1 and allowing recruitment to DNA DSBs. Once recruited to DSBs, RIF1 and TP53BP1 act by promoting NHEJ-mediated repair of DSBs. In the same time, RIF1 and TP53BP1 specifically counteract the function of BRCA1 by blocking DSBs resection via homologous recombination (HR) during G1 phase. Also required for immunoglobulin class-switch recombination (CSR) during antibody genesis, a process that involves the generation of DNA DSBs. Promotes NHEJ of dysfunctional telomeres.</text>
</comment>
<feature type="compositionally biased region" description="Polar residues" evidence="18">
    <location>
        <begin position="1181"/>
        <end position="1192"/>
    </location>
</feature>
<dbReference type="GO" id="GO:0005819">
    <property type="term" value="C:spindle"/>
    <property type="evidence" value="ECO:0007669"/>
    <property type="project" value="UniProtKB-SubCell"/>
</dbReference>
<feature type="compositionally biased region" description="Polar residues" evidence="18">
    <location>
        <begin position="1390"/>
        <end position="1407"/>
    </location>
</feature>
<proteinExistence type="inferred from homology"/>
<feature type="compositionally biased region" description="Basic and acidic residues" evidence="18">
    <location>
        <begin position="1034"/>
        <end position="1043"/>
    </location>
</feature>
<dbReference type="GO" id="GO:0006281">
    <property type="term" value="P:DNA repair"/>
    <property type="evidence" value="ECO:0007669"/>
    <property type="project" value="UniProtKB-KW"/>
</dbReference>
<keyword evidence="4" id="KW-0158">Chromosome</keyword>
<dbReference type="PANTHER" id="PTHR22928:SF3">
    <property type="entry name" value="TELOMERE-ASSOCIATED PROTEIN RIF1"/>
    <property type="match status" value="1"/>
</dbReference>
<gene>
    <name evidence="20" type="primary">RIF1</name>
</gene>
<evidence type="ECO:0000313" key="20">
    <source>
        <dbReference type="Ensembl" id="ENSBIXP00005036438.1"/>
    </source>
</evidence>
<evidence type="ECO:0000256" key="10">
    <source>
        <dbReference type="ARBA" id="ARBA00023212"/>
    </source>
</evidence>
<dbReference type="GO" id="GO:2001034">
    <property type="term" value="P:positive regulation of double-strand break repair via nonhomologous end joining"/>
    <property type="evidence" value="ECO:0007669"/>
    <property type="project" value="UniProtKB-ARBA"/>
</dbReference>
<evidence type="ECO:0000256" key="13">
    <source>
        <dbReference type="ARBA" id="ARBA00053654"/>
    </source>
</evidence>
<dbReference type="GO" id="GO:2000042">
    <property type="term" value="P:negative regulation of double-strand break repair via homologous recombination"/>
    <property type="evidence" value="ECO:0007669"/>
    <property type="project" value="UniProtKB-ARBA"/>
</dbReference>
<dbReference type="Ensembl" id="ENSBIXT00005024035.1">
    <property type="protein sequence ID" value="ENSBIXP00005036438.1"/>
    <property type="gene ID" value="ENSBIXG00005018091.1"/>
</dbReference>
<dbReference type="SUPFAM" id="SSF48371">
    <property type="entry name" value="ARM repeat"/>
    <property type="match status" value="1"/>
</dbReference>
<dbReference type="GO" id="GO:0000723">
    <property type="term" value="P:telomere maintenance"/>
    <property type="evidence" value="ECO:0007669"/>
    <property type="project" value="UniProtKB-ARBA"/>
</dbReference>
<evidence type="ECO:0000256" key="11">
    <source>
        <dbReference type="ARBA" id="ARBA00023242"/>
    </source>
</evidence>
<feature type="compositionally biased region" description="Basic residues" evidence="18">
    <location>
        <begin position="1560"/>
        <end position="1569"/>
    </location>
</feature>
<feature type="compositionally biased region" description="Polar residues" evidence="18">
    <location>
        <begin position="1685"/>
        <end position="1697"/>
    </location>
</feature>
<evidence type="ECO:0000256" key="4">
    <source>
        <dbReference type="ARBA" id="ARBA00022454"/>
    </source>
</evidence>
<dbReference type="InterPro" id="IPR022031">
    <property type="entry name" value="Rif1_N"/>
</dbReference>
<evidence type="ECO:0000259" key="19">
    <source>
        <dbReference type="Pfam" id="PF12231"/>
    </source>
</evidence>
<evidence type="ECO:0000256" key="8">
    <source>
        <dbReference type="ARBA" id="ARBA00022895"/>
    </source>
</evidence>
<feature type="compositionally biased region" description="Basic and acidic residues" evidence="18">
    <location>
        <begin position="1495"/>
        <end position="1525"/>
    </location>
</feature>
<keyword evidence="11" id="KW-0539">Nucleus</keyword>
<evidence type="ECO:0000256" key="14">
    <source>
        <dbReference type="ARBA" id="ARBA00061562"/>
    </source>
</evidence>
<feature type="compositionally biased region" description="Basic and acidic residues" evidence="18">
    <location>
        <begin position="1647"/>
        <end position="1657"/>
    </location>
</feature>
<keyword evidence="5" id="KW-0963">Cytoplasm</keyword>
<comment type="similarity">
    <text evidence="14">Belongs to the RIF1 family.</text>
</comment>
<feature type="region of interest" description="Disordered" evidence="18">
    <location>
        <begin position="1375"/>
        <end position="1584"/>
    </location>
</feature>
<dbReference type="CTD" id="55183"/>
<dbReference type="InterPro" id="IPR016024">
    <property type="entry name" value="ARM-type_fold"/>
</dbReference>
<reference evidence="20" key="2">
    <citation type="submission" date="2025-08" db="UniProtKB">
        <authorList>
            <consortium name="Ensembl"/>
        </authorList>
    </citation>
    <scope>IDENTIFICATION</scope>
</reference>
<feature type="domain" description="Telomere-associated protein Rif1 N-terminal" evidence="19">
    <location>
        <begin position="22"/>
        <end position="361"/>
    </location>
</feature>
<evidence type="ECO:0000256" key="1">
    <source>
        <dbReference type="ARBA" id="ARBA00004123"/>
    </source>
</evidence>
<feature type="compositionally biased region" description="Basic and acidic residues" evidence="18">
    <location>
        <begin position="1426"/>
        <end position="1459"/>
    </location>
</feature>
<dbReference type="GO" id="GO:0005634">
    <property type="term" value="C:nucleus"/>
    <property type="evidence" value="ECO:0007669"/>
    <property type="project" value="UniProtKB-SubCell"/>
</dbReference>
<comment type="subunit">
    <text evidence="15">Interacts with TP53BP1 (when phosphorylated by ATM). May interact with TRF2. Interacts with SHLD2. Interacts with ERCC6 (via WHD region). Interacts with ASTE1.</text>
</comment>
<keyword evidence="12" id="KW-0131">Cell cycle</keyword>